<feature type="region of interest" description="Disordered" evidence="1">
    <location>
        <begin position="910"/>
        <end position="932"/>
    </location>
</feature>
<organism evidence="3 4">
    <name type="scientific">Falco tinnunculus</name>
    <name type="common">Common kestrel</name>
    <dbReference type="NCBI Taxonomy" id="100819"/>
    <lineage>
        <taxon>Eukaryota</taxon>
        <taxon>Metazoa</taxon>
        <taxon>Chordata</taxon>
        <taxon>Craniata</taxon>
        <taxon>Vertebrata</taxon>
        <taxon>Euteleostomi</taxon>
        <taxon>Archelosauria</taxon>
        <taxon>Archosauria</taxon>
        <taxon>Dinosauria</taxon>
        <taxon>Saurischia</taxon>
        <taxon>Theropoda</taxon>
        <taxon>Coelurosauria</taxon>
        <taxon>Aves</taxon>
        <taxon>Neognathae</taxon>
        <taxon>Neoaves</taxon>
        <taxon>Telluraves</taxon>
        <taxon>Australaves</taxon>
        <taxon>Falconiformes</taxon>
        <taxon>Falconidae</taxon>
        <taxon>Falco</taxon>
    </lineage>
</organism>
<feature type="compositionally biased region" description="Polar residues" evidence="1">
    <location>
        <begin position="234"/>
        <end position="245"/>
    </location>
</feature>
<dbReference type="PROSITE" id="PS50916">
    <property type="entry name" value="RABBD"/>
    <property type="match status" value="1"/>
</dbReference>
<dbReference type="OMA" id="HKNRYNE"/>
<dbReference type="InterPro" id="IPR039916">
    <property type="entry name" value="EXPH5"/>
</dbReference>
<feature type="compositionally biased region" description="Acidic residues" evidence="1">
    <location>
        <begin position="1962"/>
        <end position="1983"/>
    </location>
</feature>
<dbReference type="OrthoDB" id="9908998at2759"/>
<feature type="region of interest" description="Disordered" evidence="1">
    <location>
        <begin position="952"/>
        <end position="988"/>
    </location>
</feature>
<feature type="compositionally biased region" description="Polar residues" evidence="1">
    <location>
        <begin position="1717"/>
        <end position="1729"/>
    </location>
</feature>
<feature type="compositionally biased region" description="Basic and acidic residues" evidence="1">
    <location>
        <begin position="1478"/>
        <end position="1490"/>
    </location>
</feature>
<evidence type="ECO:0000256" key="1">
    <source>
        <dbReference type="SAM" id="MobiDB-lite"/>
    </source>
</evidence>
<feature type="compositionally biased region" description="Polar residues" evidence="1">
    <location>
        <begin position="100"/>
        <end position="112"/>
    </location>
</feature>
<dbReference type="InterPro" id="IPR010911">
    <property type="entry name" value="Rab_BD"/>
</dbReference>
<dbReference type="PANTHER" id="PTHR21469:SF4">
    <property type="entry name" value="EXOPHILIN-5"/>
    <property type="match status" value="1"/>
</dbReference>
<feature type="compositionally biased region" description="Polar residues" evidence="1">
    <location>
        <begin position="857"/>
        <end position="869"/>
    </location>
</feature>
<feature type="region of interest" description="Disordered" evidence="1">
    <location>
        <begin position="85"/>
        <end position="112"/>
    </location>
</feature>
<protein>
    <submittedName>
        <fullName evidence="3">Exophilin 5</fullName>
    </submittedName>
</protein>
<feature type="region of interest" description="Disordered" evidence="1">
    <location>
        <begin position="309"/>
        <end position="341"/>
    </location>
</feature>
<feature type="region of interest" description="Disordered" evidence="1">
    <location>
        <begin position="1930"/>
        <end position="1983"/>
    </location>
</feature>
<feature type="region of interest" description="Disordered" evidence="1">
    <location>
        <begin position="134"/>
        <end position="157"/>
    </location>
</feature>
<feature type="region of interest" description="Disordered" evidence="1">
    <location>
        <begin position="1447"/>
        <end position="1504"/>
    </location>
</feature>
<feature type="compositionally biased region" description="Basic and acidic residues" evidence="1">
    <location>
        <begin position="958"/>
        <end position="967"/>
    </location>
</feature>
<sequence length="1983" mass="221642">MTAAPGGLDLSFLNEEEARAIFQVLQRDSELRRAEKDRVSKLLKRKKSETGLQGVTGEWFEEIQRKKFQNYVDVNRMLKPPLEHRLRKSKTTNHKELKMSSRTNPQAQKNTSASFLGFRSPFAWLFSFRKSRKNQTQQQPRYDSSASPSSEGEEMAAAEMCNSPMSTETSDHSFGANENEMMEKSTQEWNEQLEKEFFSVLNDLDDQLAQEQAQDPLDRTVSTSSASSVQYINAFPTSKRQTASRGQHRNDWSDMPSTFFPDGLRTIRAKDEHKIFIRPRKLHSAYINWHQAAFQEDYKYGDPADGNPHRLSSRLSSVSFGRSSEGSLYPPSITQNSGFRHKSCMNRDTAGRSYSVCSLRRCPSSVSSDQLSSSSLQHPLARESNNGFLPRFGRQNPKRIPLSSIVWNNTPDSPGQTSAQEKMFRTQSLMEFHATDHGRYPSCLQETKKYACYHSKHHYRRSISSSNCFSRVSCPDKATSPLPFDNWENYPLYKSENNLSRSYYRDTSSHGKLYAKQNSSYGKKDSYPSWADIPQYYNEETFISPDASFEMIMANLNDQQWAHTKNAKFGSQRLQNDFHMYSPETTNIKRTTRSANRTFSEFTEGCQPWLSCNSSVSSSNSRTDEPVFLNLKDQTKPIGLNRNSAVVAQRGTKADFTQLEKVEGLKLPDKDMPLQSVSQQGDTSCINTQSFPCKSPASATLQRSASLFNTVRSKRQTEVTAREDIAKIYTSNGDKRNIQMKENYCPPNSVFNQPPCNLPADDSRKELLLPSQKEQEHNLHYAAKRESITQDNWSAEAMNQAAPKRQSSLLNVASAPSAEKLANCQGMFSCPPECSSSSSQSSPQALCHKDNSKCLGTRTSSSVNCTVPESQAKDGKPTQVSRISVTKEISQKTLQKTSTLVTKDCNGQCTTSSPQNANSGNTYMRSFDGDPKPSEQSLSYFCLEKESRKKRSNSPCTERLHKQDSLLRHTSSCSVTGSPSRNSLKSPDPLVIYYTLPRKSASIAGSIMSDKPISLPRESRTIYDRLRSETPHRADAFCSNQRDVSCLDSNHSFLTSASLSAATSNKEKDCPSPLTKSPNDSVSSSTSVELTDRCKHLSRRESSVFSDCNERGNFLQKYKTTSTFTVCVDEDHVKYHELVSIYYTLPRRHSRTFCNLFRDNPEDADLPCPKENVQSPRIRNKKNEGYVSLANVFFPSTSEKEVPSYSSDPVSSAVVTPQNLGTAVDSEGENSHLSPSSEKISTSKSMSMIHSRKDSSTDLPLAENVLSDMVTKEISLGGPQSTAVVAKSGKTISDPSSSQNTEISLKEKKEILQTASPLMSTLSTPPKPGRCLEKPLYSTSTNKNTIQKGNSENCCQPPKVNTNKNLNNLLLHPGGKSFLGKSGNTERADVLLPPVEDKYRGSTEVKQKVNFLHQSTPLCNNKSSGLHLRADSSRKNANDLKSCSKVLSESRNKVPEVSTASSADPLLQLDEGVSTDADELKNSKIKKEQKSQSTQIGKDYSGLQELERDSEGRLNINCKDKVLRVTQDQKITRSAEDENKLLSDCTRDKVKDIEKRKNRPSIKNKLAAVYKTSRKFSSKNLPPKPHISNIFSQNDGSATSLEVDVSPDSQISTDCREPFLQLDNESQNHSLDPDKNMPRPRTAENKKTENQNDPSLLVNNTNWRSFTSSYIQKEAISPQKSTGKVENPPSLTTLFPDKTVTTRNKNSHSLDLRLESKNQPISPSATTSDPVDDEKRRASSRACSPPLTLLTDKNSNTYVNSCLQAGICPEQNLTPQTVRGQCQNTSQSASLKNANLHSYQLRKSHAKSQRERHLSESICAQDSPETFASGSNILPEVGTHGKRFKSYSELLPCDENENWASDDERCYSTRNLMYPSIEFGIFGKEQQLAFLENIKRSLTEGRLWRPCLLNNPGALRDGETPSINRAELLSSSSAGSKMSSAASSPQELTDTHREYPAAYSDSDSDTTTDDEYYLDEIDKESEL</sequence>
<feature type="compositionally biased region" description="Low complexity" evidence="1">
    <location>
        <begin position="313"/>
        <end position="328"/>
    </location>
</feature>
<feature type="compositionally biased region" description="Polar residues" evidence="1">
    <location>
        <begin position="1651"/>
        <end position="1661"/>
    </location>
</feature>
<dbReference type="Gene3D" id="6.10.250.3000">
    <property type="match status" value="1"/>
</dbReference>
<feature type="compositionally biased region" description="Polar residues" evidence="1">
    <location>
        <begin position="1678"/>
        <end position="1707"/>
    </location>
</feature>
<keyword evidence="4" id="KW-1185">Reference proteome</keyword>
<feature type="region of interest" description="Disordered" evidence="1">
    <location>
        <begin position="855"/>
        <end position="882"/>
    </location>
</feature>
<dbReference type="GO" id="GO:0006886">
    <property type="term" value="P:intracellular protein transport"/>
    <property type="evidence" value="ECO:0007669"/>
    <property type="project" value="InterPro"/>
</dbReference>
<dbReference type="Proteomes" id="UP000694562">
    <property type="component" value="Unplaced"/>
</dbReference>
<feature type="region of interest" description="Disordered" evidence="1">
    <location>
        <begin position="234"/>
        <end position="255"/>
    </location>
</feature>
<reference evidence="3" key="2">
    <citation type="submission" date="2025-09" db="UniProtKB">
        <authorList>
            <consortium name="Ensembl"/>
        </authorList>
    </citation>
    <scope>IDENTIFICATION</scope>
</reference>
<evidence type="ECO:0000313" key="4">
    <source>
        <dbReference type="Proteomes" id="UP000694562"/>
    </source>
</evidence>
<proteinExistence type="predicted"/>
<dbReference type="GO" id="GO:0031267">
    <property type="term" value="F:small GTPase binding"/>
    <property type="evidence" value="ECO:0007669"/>
    <property type="project" value="InterPro"/>
</dbReference>
<feature type="region of interest" description="Disordered" evidence="1">
    <location>
        <begin position="1064"/>
        <end position="1085"/>
    </location>
</feature>
<feature type="domain" description="RabBD" evidence="2">
    <location>
        <begin position="7"/>
        <end position="63"/>
    </location>
</feature>
<feature type="compositionally biased region" description="Low complexity" evidence="1">
    <location>
        <begin position="1930"/>
        <end position="1944"/>
    </location>
</feature>
<feature type="compositionally biased region" description="Basic and acidic residues" evidence="1">
    <location>
        <begin position="1631"/>
        <end position="1650"/>
    </location>
</feature>
<dbReference type="PANTHER" id="PTHR21469">
    <property type="entry name" value="EXOPHILIN-5"/>
    <property type="match status" value="1"/>
</dbReference>
<name>A0A8C4UTW7_FALTI</name>
<evidence type="ECO:0000313" key="3">
    <source>
        <dbReference type="Ensembl" id="ENSFTIP00000016418.1"/>
    </source>
</evidence>
<feature type="region of interest" description="Disordered" evidence="1">
    <location>
        <begin position="1222"/>
        <end position="1256"/>
    </location>
</feature>
<feature type="compositionally biased region" description="Polar residues" evidence="1">
    <location>
        <begin position="910"/>
        <end position="924"/>
    </location>
</feature>
<dbReference type="Ensembl" id="ENSFTIT00000017110.1">
    <property type="protein sequence ID" value="ENSFTIP00000016418.1"/>
    <property type="gene ID" value="ENSFTIG00000010875.1"/>
</dbReference>
<accession>A0A8C4UTW7</accession>
<feature type="compositionally biased region" description="Low complexity" evidence="1">
    <location>
        <begin position="1234"/>
        <end position="1249"/>
    </location>
</feature>
<evidence type="ECO:0000259" key="2">
    <source>
        <dbReference type="PROSITE" id="PS50916"/>
    </source>
</evidence>
<feature type="compositionally biased region" description="Polar residues" evidence="1">
    <location>
        <begin position="968"/>
        <end position="985"/>
    </location>
</feature>
<feature type="region of interest" description="Disordered" evidence="1">
    <location>
        <begin position="1674"/>
        <end position="1748"/>
    </location>
</feature>
<feature type="region of interest" description="Disordered" evidence="1">
    <location>
        <begin position="1622"/>
        <end position="1661"/>
    </location>
</feature>
<reference evidence="3" key="1">
    <citation type="submission" date="2025-08" db="UniProtKB">
        <authorList>
            <consortium name="Ensembl"/>
        </authorList>
    </citation>
    <scope>IDENTIFICATION</scope>
</reference>